<dbReference type="PANTHER" id="PTHR35317:SF31">
    <property type="entry name" value="DUF4219 DOMAIN-CONTAINING PROTEIN"/>
    <property type="match status" value="1"/>
</dbReference>
<dbReference type="Pfam" id="PF14223">
    <property type="entry name" value="Retrotran_gag_2"/>
    <property type="match status" value="1"/>
</dbReference>
<proteinExistence type="predicted"/>
<sequence length="218" mass="25177">MTTPNITQQPPPIFDGSNYGVWVVRMKAYLEGYNLWNAVEQDVEPQIPRENAPAPQGKQYEEKIAKKCKALSFIQSAVPKDIFSRIMECETTKAVWTKLHEEFVETSRTRHMQAQNLRRHFDLMRMKENQLVKEYIDQLLKLVNQIKMFGEELKEARVAKKILNSAPRKFEATIVSLLQSKDLPDISITEIVNALQAAELRISTRDETFVEKALLAKN</sequence>
<evidence type="ECO:0000313" key="1">
    <source>
        <dbReference type="EMBL" id="EOY17273.1"/>
    </source>
</evidence>
<gene>
    <name evidence="1" type="ORF">TCM_036421</name>
</gene>
<accession>A0A061FK50</accession>
<dbReference type="InParanoid" id="A0A061FK50"/>
<dbReference type="Gramene" id="EOY17273">
    <property type="protein sequence ID" value="EOY17273"/>
    <property type="gene ID" value="TCM_036421"/>
</dbReference>
<organism evidence="1 2">
    <name type="scientific">Theobroma cacao</name>
    <name type="common">Cacao</name>
    <name type="synonym">Cocoa</name>
    <dbReference type="NCBI Taxonomy" id="3641"/>
    <lineage>
        <taxon>Eukaryota</taxon>
        <taxon>Viridiplantae</taxon>
        <taxon>Streptophyta</taxon>
        <taxon>Embryophyta</taxon>
        <taxon>Tracheophyta</taxon>
        <taxon>Spermatophyta</taxon>
        <taxon>Magnoliopsida</taxon>
        <taxon>eudicotyledons</taxon>
        <taxon>Gunneridae</taxon>
        <taxon>Pentapetalae</taxon>
        <taxon>rosids</taxon>
        <taxon>malvids</taxon>
        <taxon>Malvales</taxon>
        <taxon>Malvaceae</taxon>
        <taxon>Byttnerioideae</taxon>
        <taxon>Theobroma</taxon>
    </lineage>
</organism>
<dbReference type="PANTHER" id="PTHR35317">
    <property type="entry name" value="OS04G0629600 PROTEIN"/>
    <property type="match status" value="1"/>
</dbReference>
<evidence type="ECO:0000313" key="2">
    <source>
        <dbReference type="Proteomes" id="UP000026915"/>
    </source>
</evidence>
<keyword evidence="2" id="KW-1185">Reference proteome</keyword>
<dbReference type="OMA" id="QIPRENA"/>
<dbReference type="AlphaFoldDB" id="A0A061FK50"/>
<dbReference type="EMBL" id="CM001886">
    <property type="protein sequence ID" value="EOY17273.1"/>
    <property type="molecule type" value="Genomic_DNA"/>
</dbReference>
<name>A0A061FK50_THECC</name>
<dbReference type="Proteomes" id="UP000026915">
    <property type="component" value="Chromosome 8"/>
</dbReference>
<dbReference type="HOGENOM" id="CLU_021137_2_1_1"/>
<dbReference type="eggNOG" id="KOG0017">
    <property type="taxonomic scope" value="Eukaryota"/>
</dbReference>
<protein>
    <submittedName>
        <fullName evidence="1">Uncharacterized protein</fullName>
    </submittedName>
</protein>
<reference evidence="1 2" key="1">
    <citation type="journal article" date="2013" name="Genome Biol.">
        <title>The genome sequence of the most widely cultivated cacao type and its use to identify candidate genes regulating pod color.</title>
        <authorList>
            <person name="Motamayor J.C."/>
            <person name="Mockaitis K."/>
            <person name="Schmutz J."/>
            <person name="Haiminen N."/>
            <person name="Iii D.L."/>
            <person name="Cornejo O."/>
            <person name="Findley S.D."/>
            <person name="Zheng P."/>
            <person name="Utro F."/>
            <person name="Royaert S."/>
            <person name="Saski C."/>
            <person name="Jenkins J."/>
            <person name="Podicheti R."/>
            <person name="Zhao M."/>
            <person name="Scheffler B.E."/>
            <person name="Stack J.C."/>
            <person name="Feltus F.A."/>
            <person name="Mustiga G.M."/>
            <person name="Amores F."/>
            <person name="Phillips W."/>
            <person name="Marelli J.P."/>
            <person name="May G.D."/>
            <person name="Shapiro H."/>
            <person name="Ma J."/>
            <person name="Bustamante C.D."/>
            <person name="Schnell R.J."/>
            <person name="Main D."/>
            <person name="Gilbert D."/>
            <person name="Parida L."/>
            <person name="Kuhn D.N."/>
        </authorList>
    </citation>
    <scope>NUCLEOTIDE SEQUENCE [LARGE SCALE GENOMIC DNA]</scope>
    <source>
        <strain evidence="2">cv. Matina 1-6</strain>
    </source>
</reference>